<dbReference type="AlphaFoldDB" id="A0A9N8RV54"/>
<proteinExistence type="predicted"/>
<gene>
    <name evidence="2" type="primary">dddP</name>
    <name evidence="2" type="ORF">LMG31841_01832</name>
</gene>
<dbReference type="InterPro" id="IPR000994">
    <property type="entry name" value="Pept_M24"/>
</dbReference>
<keyword evidence="2" id="KW-0456">Lyase</keyword>
<comment type="caution">
    <text evidence="2">The sequence shown here is derived from an EMBL/GenBank/DDBJ whole genome shotgun (WGS) entry which is preliminary data.</text>
</comment>
<dbReference type="Pfam" id="PF00557">
    <property type="entry name" value="Peptidase_M24"/>
    <property type="match status" value="1"/>
</dbReference>
<sequence>MSHHDLAHRALRYPAEQFRHYSCLYHGVGLCDEAPYIYFPESWQVWGYDGVIEPGMVLCVESYVGQTDGGPGVKIEEQVLITQTGHEVLTRYPFEDRLSV</sequence>
<reference evidence="2" key="1">
    <citation type="submission" date="2021-04" db="EMBL/GenBank/DDBJ databases">
        <authorList>
            <person name="Vanwijnsberghe S."/>
        </authorList>
    </citation>
    <scope>NUCLEOTIDE SEQUENCE</scope>
    <source>
        <strain evidence="2">LMG 31841</strain>
    </source>
</reference>
<dbReference type="EMBL" id="CAJQZC010000003">
    <property type="protein sequence ID" value="CAG4894032.1"/>
    <property type="molecule type" value="Genomic_DNA"/>
</dbReference>
<name>A0A9N8RV54_9BURK</name>
<dbReference type="GO" id="GO:0047869">
    <property type="term" value="F:dimethylpropiothetin dethiomethylase activity"/>
    <property type="evidence" value="ECO:0007669"/>
    <property type="project" value="UniProtKB-EC"/>
</dbReference>
<accession>A0A9N8RV54</accession>
<protein>
    <submittedName>
        <fullName evidence="2">Dimethlysulfonioproprionate lyase DddP</fullName>
        <ecNumber evidence="2">4.4.1.3</ecNumber>
    </submittedName>
</protein>
<dbReference type="Proteomes" id="UP000789704">
    <property type="component" value="Unassembled WGS sequence"/>
</dbReference>
<evidence type="ECO:0000259" key="1">
    <source>
        <dbReference type="Pfam" id="PF00557"/>
    </source>
</evidence>
<evidence type="ECO:0000313" key="3">
    <source>
        <dbReference type="Proteomes" id="UP000789704"/>
    </source>
</evidence>
<keyword evidence="3" id="KW-1185">Reference proteome</keyword>
<dbReference type="Gene3D" id="3.90.230.10">
    <property type="entry name" value="Creatinase/methionine aminopeptidase superfamily"/>
    <property type="match status" value="1"/>
</dbReference>
<organism evidence="2 3">
    <name type="scientific">Paraburkholderia saeva</name>
    <dbReference type="NCBI Taxonomy" id="2777537"/>
    <lineage>
        <taxon>Bacteria</taxon>
        <taxon>Pseudomonadati</taxon>
        <taxon>Pseudomonadota</taxon>
        <taxon>Betaproteobacteria</taxon>
        <taxon>Burkholderiales</taxon>
        <taxon>Burkholderiaceae</taxon>
        <taxon>Paraburkholderia</taxon>
    </lineage>
</organism>
<dbReference type="EC" id="4.4.1.3" evidence="2"/>
<evidence type="ECO:0000313" key="2">
    <source>
        <dbReference type="EMBL" id="CAG4894032.1"/>
    </source>
</evidence>
<dbReference type="InterPro" id="IPR036005">
    <property type="entry name" value="Creatinase/aminopeptidase-like"/>
</dbReference>
<dbReference type="SUPFAM" id="SSF55920">
    <property type="entry name" value="Creatinase/aminopeptidase"/>
    <property type="match status" value="1"/>
</dbReference>
<feature type="domain" description="Peptidase M24" evidence="1">
    <location>
        <begin position="5"/>
        <end position="83"/>
    </location>
</feature>